<dbReference type="AlphaFoldDB" id="A0A382X2L9"/>
<evidence type="ECO:0000313" key="1">
    <source>
        <dbReference type="EMBL" id="SVD65124.1"/>
    </source>
</evidence>
<proteinExistence type="predicted"/>
<protein>
    <submittedName>
        <fullName evidence="1">Uncharacterized protein</fullName>
    </submittedName>
</protein>
<name>A0A382X2L9_9ZZZZ</name>
<sequence>MNIKPVSCAAFDSSLKRPSRSIETLKRENYTINDEANSTHR</sequence>
<accession>A0A382X2L9</accession>
<gene>
    <name evidence="1" type="ORF">METZ01_LOCUS417978</name>
</gene>
<dbReference type="EMBL" id="UINC01164328">
    <property type="protein sequence ID" value="SVD65124.1"/>
    <property type="molecule type" value="Genomic_DNA"/>
</dbReference>
<reference evidence="1" key="1">
    <citation type="submission" date="2018-05" db="EMBL/GenBank/DDBJ databases">
        <authorList>
            <person name="Lanie J.A."/>
            <person name="Ng W.-L."/>
            <person name="Kazmierczak K.M."/>
            <person name="Andrzejewski T.M."/>
            <person name="Davidsen T.M."/>
            <person name="Wayne K.J."/>
            <person name="Tettelin H."/>
            <person name="Glass J.I."/>
            <person name="Rusch D."/>
            <person name="Podicherti R."/>
            <person name="Tsui H.-C.T."/>
            <person name="Winkler M.E."/>
        </authorList>
    </citation>
    <scope>NUCLEOTIDE SEQUENCE</scope>
</reference>
<organism evidence="1">
    <name type="scientific">marine metagenome</name>
    <dbReference type="NCBI Taxonomy" id="408172"/>
    <lineage>
        <taxon>unclassified sequences</taxon>
        <taxon>metagenomes</taxon>
        <taxon>ecological metagenomes</taxon>
    </lineage>
</organism>